<feature type="domain" description="OmpR/PhoB-type" evidence="5">
    <location>
        <begin position="146"/>
        <end position="244"/>
    </location>
</feature>
<reference evidence="6 7" key="1">
    <citation type="submission" date="2013-08" db="EMBL/GenBank/DDBJ databases">
        <title>Gluconobacter thailandicus NBRC 3257 whole genome sequence.</title>
        <authorList>
            <person name="Matsutani M."/>
            <person name="Yakushi T."/>
            <person name="Matsushita K."/>
        </authorList>
    </citation>
    <scope>NUCLEOTIDE SEQUENCE [LARGE SCALE GENOMIC DNA]</scope>
    <source>
        <strain evidence="6 7">NBRC 3257</strain>
    </source>
</reference>
<evidence type="ECO:0000259" key="5">
    <source>
        <dbReference type="PROSITE" id="PS51755"/>
    </source>
</evidence>
<dbReference type="InterPro" id="IPR039420">
    <property type="entry name" value="WalR-like"/>
</dbReference>
<dbReference type="InterPro" id="IPR001789">
    <property type="entry name" value="Sig_transdc_resp-reg_receiver"/>
</dbReference>
<dbReference type="Pfam" id="PF00072">
    <property type="entry name" value="Response_reg"/>
    <property type="match status" value="1"/>
</dbReference>
<dbReference type="Gene3D" id="1.10.10.10">
    <property type="entry name" value="Winged helix-like DNA-binding domain superfamily/Winged helix DNA-binding domain"/>
    <property type="match status" value="1"/>
</dbReference>
<feature type="domain" description="Response regulatory" evidence="4">
    <location>
        <begin position="24"/>
        <end position="138"/>
    </location>
</feature>
<keyword evidence="7" id="KW-1185">Reference proteome</keyword>
<evidence type="ECO:0000256" key="3">
    <source>
        <dbReference type="PROSITE-ProRule" id="PRU01091"/>
    </source>
</evidence>
<dbReference type="InterPro" id="IPR036388">
    <property type="entry name" value="WH-like_DNA-bd_sf"/>
</dbReference>
<dbReference type="InterPro" id="IPR011006">
    <property type="entry name" value="CheY-like_superfamily"/>
</dbReference>
<organism evidence="6 7">
    <name type="scientific">Gluconobacter thailandicus NBRC 3257</name>
    <dbReference type="NCBI Taxonomy" id="1381097"/>
    <lineage>
        <taxon>Bacteria</taxon>
        <taxon>Pseudomonadati</taxon>
        <taxon>Pseudomonadota</taxon>
        <taxon>Alphaproteobacteria</taxon>
        <taxon>Acetobacterales</taxon>
        <taxon>Acetobacteraceae</taxon>
        <taxon>Gluconobacter</taxon>
    </lineage>
</organism>
<accession>A0ABQ0ITM2</accession>
<evidence type="ECO:0000256" key="2">
    <source>
        <dbReference type="PROSITE-ProRule" id="PRU00169"/>
    </source>
</evidence>
<dbReference type="InterPro" id="IPR001867">
    <property type="entry name" value="OmpR/PhoB-type_DNA-bd"/>
</dbReference>
<dbReference type="SMART" id="SM00862">
    <property type="entry name" value="Trans_reg_C"/>
    <property type="match status" value="1"/>
</dbReference>
<dbReference type="SMART" id="SM00448">
    <property type="entry name" value="REC"/>
    <property type="match status" value="1"/>
</dbReference>
<evidence type="ECO:0000259" key="4">
    <source>
        <dbReference type="PROSITE" id="PS50110"/>
    </source>
</evidence>
<keyword evidence="2" id="KW-0597">Phosphoprotein</keyword>
<evidence type="ECO:0000313" key="7">
    <source>
        <dbReference type="Proteomes" id="UP000018209"/>
    </source>
</evidence>
<dbReference type="Proteomes" id="UP000018209">
    <property type="component" value="Unassembled WGS sequence"/>
</dbReference>
<dbReference type="EMBL" id="BASM01000006">
    <property type="protein sequence ID" value="GAD25515.1"/>
    <property type="molecule type" value="Genomic_DNA"/>
</dbReference>
<feature type="DNA-binding region" description="OmpR/PhoB-type" evidence="3">
    <location>
        <begin position="146"/>
        <end position="244"/>
    </location>
</feature>
<dbReference type="CDD" id="cd00383">
    <property type="entry name" value="trans_reg_C"/>
    <property type="match status" value="1"/>
</dbReference>
<dbReference type="PROSITE" id="PS51755">
    <property type="entry name" value="OMPR_PHOB"/>
    <property type="match status" value="1"/>
</dbReference>
<feature type="modified residue" description="4-aspartylphosphate" evidence="2">
    <location>
        <position position="73"/>
    </location>
</feature>
<dbReference type="PROSITE" id="PS50110">
    <property type="entry name" value="RESPONSE_REGULATORY"/>
    <property type="match status" value="1"/>
</dbReference>
<evidence type="ECO:0000313" key="6">
    <source>
        <dbReference type="EMBL" id="GAD25515.1"/>
    </source>
</evidence>
<dbReference type="PANTHER" id="PTHR48111:SF76">
    <property type="entry name" value="TWO-COMPONENT RESPONSE REGULATOR"/>
    <property type="match status" value="1"/>
</dbReference>
<comment type="caution">
    <text evidence="6">The sequence shown here is derived from an EMBL/GenBank/DDBJ whole genome shotgun (WGS) entry which is preliminary data.</text>
</comment>
<dbReference type="Gene3D" id="6.10.250.690">
    <property type="match status" value="1"/>
</dbReference>
<dbReference type="SUPFAM" id="SSF52172">
    <property type="entry name" value="CheY-like"/>
    <property type="match status" value="1"/>
</dbReference>
<gene>
    <name evidence="6" type="ORF">NBRC3257_0514</name>
</gene>
<protein>
    <submittedName>
        <fullName evidence="6">Two component response regulator</fullName>
    </submittedName>
</protein>
<name>A0ABQ0ITM2_GLUTH</name>
<keyword evidence="1 3" id="KW-0238">DNA-binding</keyword>
<evidence type="ECO:0000256" key="1">
    <source>
        <dbReference type="ARBA" id="ARBA00023125"/>
    </source>
</evidence>
<proteinExistence type="predicted"/>
<dbReference type="PANTHER" id="PTHR48111">
    <property type="entry name" value="REGULATOR OF RPOS"/>
    <property type="match status" value="1"/>
</dbReference>
<sequence length="246" mass="27793">MTVMSMMPVSEHEAASRPNEPAIRLLLIEDDESIALEVAEELTSRGYSVTHVENGLLGLEAAQSGRYDLMIVDRMLPELDGLSVIEILRRQKIMLPVLVLSALSAVDDRVNGLKAGGDDYLTKPFAMEELAARLEALLRRPTDSRETVLRVGPLEMDLIERKVFRNGREIELLPREFRLLEYMMRRPGTVLTRTMLLEDVWNYRFVPQTNLVDVHIGKLRRKIDVAGEPALIQSIRGAGFSLRVSD</sequence>
<dbReference type="Gene3D" id="3.40.50.2300">
    <property type="match status" value="1"/>
</dbReference>
<dbReference type="Pfam" id="PF00486">
    <property type="entry name" value="Trans_reg_C"/>
    <property type="match status" value="1"/>
</dbReference>